<dbReference type="Pfam" id="PF00005">
    <property type="entry name" value="ABC_tran"/>
    <property type="match status" value="1"/>
</dbReference>
<comment type="similarity">
    <text evidence="1">Belongs to the ABC transporter superfamily.</text>
</comment>
<gene>
    <name evidence="7" type="primary">yxlF_4</name>
    <name evidence="7" type="ORF">K239x_51220</name>
</gene>
<accession>A0A517P156</accession>
<keyword evidence="8" id="KW-1185">Reference proteome</keyword>
<evidence type="ECO:0000313" key="8">
    <source>
        <dbReference type="Proteomes" id="UP000319817"/>
    </source>
</evidence>
<dbReference type="AlphaFoldDB" id="A0A517P156"/>
<protein>
    <submittedName>
        <fullName evidence="7">Putative ABC transporter ATP-binding protein YxlF</fullName>
        <ecNumber evidence="7">3.6.3.-</ecNumber>
    </submittedName>
</protein>
<keyword evidence="4 7" id="KW-0067">ATP-binding</keyword>
<evidence type="ECO:0000256" key="3">
    <source>
        <dbReference type="ARBA" id="ARBA00022741"/>
    </source>
</evidence>
<dbReference type="InterPro" id="IPR027417">
    <property type="entry name" value="P-loop_NTPase"/>
</dbReference>
<dbReference type="InterPro" id="IPR003593">
    <property type="entry name" value="AAA+_ATPase"/>
</dbReference>
<sequence>MPNAIVDVRDLRKVYRSWSWGRRREVHALRGVSLQAHAGEVFGLLGPNGAGKTTLIKTLLGVVRPSGGGASLFGLPAGSTQARQKVGYLPESLRVDRHHTARSALRYYGRMSRMGPSEINRRSDELLELVGLRGRDKESVRRFSKGMYQRLGLAQALMHDPSLLVLDEPTDGLDPVGRNEVRNVIQRLSDSGKTIFLNSHILQEVELVCTRVAIMALGEIKAIGPIAELAKSGQASPVFLRIAHSETQSIESVRSVVANHPVVDPATSDPADESVELVSVDQRPSANEWTMNVGLSDQAATDRLVDRLRAANFSILHLETKQASLEETFMRLVNQPSAVEAEPIATSSGHATDSQVTDEISA</sequence>
<dbReference type="PROSITE" id="PS50893">
    <property type="entry name" value="ABC_TRANSPORTER_2"/>
    <property type="match status" value="1"/>
</dbReference>
<dbReference type="RefSeq" id="WP_419189345.1">
    <property type="nucleotide sequence ID" value="NZ_CP036526.1"/>
</dbReference>
<dbReference type="GO" id="GO:0016887">
    <property type="term" value="F:ATP hydrolysis activity"/>
    <property type="evidence" value="ECO:0007669"/>
    <property type="project" value="InterPro"/>
</dbReference>
<organism evidence="7 8">
    <name type="scientific">Stieleria marina</name>
    <dbReference type="NCBI Taxonomy" id="1930275"/>
    <lineage>
        <taxon>Bacteria</taxon>
        <taxon>Pseudomonadati</taxon>
        <taxon>Planctomycetota</taxon>
        <taxon>Planctomycetia</taxon>
        <taxon>Pirellulales</taxon>
        <taxon>Pirellulaceae</taxon>
        <taxon>Stieleria</taxon>
    </lineage>
</organism>
<evidence type="ECO:0000313" key="7">
    <source>
        <dbReference type="EMBL" id="QDT13106.1"/>
    </source>
</evidence>
<dbReference type="PANTHER" id="PTHR43335:SF2">
    <property type="entry name" value="ABC TRANSPORTER, ATP-BINDING PROTEIN"/>
    <property type="match status" value="1"/>
</dbReference>
<dbReference type="EC" id="3.6.3.-" evidence="7"/>
<name>A0A517P156_9BACT</name>
<feature type="compositionally biased region" description="Polar residues" evidence="5">
    <location>
        <begin position="345"/>
        <end position="362"/>
    </location>
</feature>
<evidence type="ECO:0000256" key="1">
    <source>
        <dbReference type="ARBA" id="ARBA00005417"/>
    </source>
</evidence>
<keyword evidence="3" id="KW-0547">Nucleotide-binding</keyword>
<dbReference type="PANTHER" id="PTHR43335">
    <property type="entry name" value="ABC TRANSPORTER, ATP-BINDING PROTEIN"/>
    <property type="match status" value="1"/>
</dbReference>
<keyword evidence="7" id="KW-0378">Hydrolase</keyword>
<evidence type="ECO:0000256" key="4">
    <source>
        <dbReference type="ARBA" id="ARBA00022840"/>
    </source>
</evidence>
<dbReference type="CDD" id="cd03230">
    <property type="entry name" value="ABC_DR_subfamily_A"/>
    <property type="match status" value="1"/>
</dbReference>
<dbReference type="SUPFAM" id="SSF52540">
    <property type="entry name" value="P-loop containing nucleoside triphosphate hydrolases"/>
    <property type="match status" value="1"/>
</dbReference>
<dbReference type="SMART" id="SM00382">
    <property type="entry name" value="AAA"/>
    <property type="match status" value="1"/>
</dbReference>
<dbReference type="InterPro" id="IPR003439">
    <property type="entry name" value="ABC_transporter-like_ATP-bd"/>
</dbReference>
<dbReference type="GO" id="GO:0005524">
    <property type="term" value="F:ATP binding"/>
    <property type="evidence" value="ECO:0007669"/>
    <property type="project" value="UniProtKB-KW"/>
</dbReference>
<evidence type="ECO:0000256" key="2">
    <source>
        <dbReference type="ARBA" id="ARBA00022448"/>
    </source>
</evidence>
<evidence type="ECO:0000256" key="5">
    <source>
        <dbReference type="SAM" id="MobiDB-lite"/>
    </source>
</evidence>
<keyword evidence="2" id="KW-0813">Transport</keyword>
<dbReference type="Proteomes" id="UP000319817">
    <property type="component" value="Chromosome"/>
</dbReference>
<dbReference type="EMBL" id="CP036526">
    <property type="protein sequence ID" value="QDT13106.1"/>
    <property type="molecule type" value="Genomic_DNA"/>
</dbReference>
<feature type="region of interest" description="Disordered" evidence="5">
    <location>
        <begin position="340"/>
        <end position="362"/>
    </location>
</feature>
<reference evidence="7 8" key="1">
    <citation type="submission" date="2019-02" db="EMBL/GenBank/DDBJ databases">
        <title>Deep-cultivation of Planctomycetes and their phenomic and genomic characterization uncovers novel biology.</title>
        <authorList>
            <person name="Wiegand S."/>
            <person name="Jogler M."/>
            <person name="Boedeker C."/>
            <person name="Pinto D."/>
            <person name="Vollmers J."/>
            <person name="Rivas-Marin E."/>
            <person name="Kohn T."/>
            <person name="Peeters S.H."/>
            <person name="Heuer A."/>
            <person name="Rast P."/>
            <person name="Oberbeckmann S."/>
            <person name="Bunk B."/>
            <person name="Jeske O."/>
            <person name="Meyerdierks A."/>
            <person name="Storesund J.E."/>
            <person name="Kallscheuer N."/>
            <person name="Luecker S."/>
            <person name="Lage O.M."/>
            <person name="Pohl T."/>
            <person name="Merkel B.J."/>
            <person name="Hornburger P."/>
            <person name="Mueller R.-W."/>
            <person name="Bruemmer F."/>
            <person name="Labrenz M."/>
            <person name="Spormann A.M."/>
            <person name="Op den Camp H."/>
            <person name="Overmann J."/>
            <person name="Amann R."/>
            <person name="Jetten M.S.M."/>
            <person name="Mascher T."/>
            <person name="Medema M.H."/>
            <person name="Devos D.P."/>
            <person name="Kaster A.-K."/>
            <person name="Ovreas L."/>
            <person name="Rohde M."/>
            <person name="Galperin M.Y."/>
            <person name="Jogler C."/>
        </authorList>
    </citation>
    <scope>NUCLEOTIDE SEQUENCE [LARGE SCALE GENOMIC DNA]</scope>
    <source>
        <strain evidence="7 8">K23_9</strain>
    </source>
</reference>
<proteinExistence type="inferred from homology"/>
<evidence type="ECO:0000259" key="6">
    <source>
        <dbReference type="PROSITE" id="PS50893"/>
    </source>
</evidence>
<feature type="domain" description="ABC transporter" evidence="6">
    <location>
        <begin position="6"/>
        <end position="242"/>
    </location>
</feature>
<dbReference type="Gene3D" id="3.40.50.300">
    <property type="entry name" value="P-loop containing nucleotide triphosphate hydrolases"/>
    <property type="match status" value="1"/>
</dbReference>